<dbReference type="SUPFAM" id="SSF53335">
    <property type="entry name" value="S-adenosyl-L-methionine-dependent methyltransferases"/>
    <property type="match status" value="1"/>
</dbReference>
<dbReference type="InterPro" id="IPR029063">
    <property type="entry name" value="SAM-dependent_MTases_sf"/>
</dbReference>
<organism evidence="2 3">
    <name type="scientific">Xanthomarina spongicola</name>
    <dbReference type="NCBI Taxonomy" id="570520"/>
    <lineage>
        <taxon>Bacteria</taxon>
        <taxon>Pseudomonadati</taxon>
        <taxon>Bacteroidota</taxon>
        <taxon>Flavobacteriia</taxon>
        <taxon>Flavobacteriales</taxon>
        <taxon>Flavobacteriaceae</taxon>
        <taxon>Xanthomarina</taxon>
    </lineage>
</organism>
<name>A0A316DLN1_9FLAO</name>
<dbReference type="Pfam" id="PF08241">
    <property type="entry name" value="Methyltransf_11"/>
    <property type="match status" value="1"/>
</dbReference>
<keyword evidence="3" id="KW-1185">Reference proteome</keyword>
<sequence length="286" mass="32552">MNHIHMKNSFNNTNEKNIGQVSKNNPGWSGKGVPNLKTLSYKALRNFKTNLLSGNLSLFINDLKATSINTSAFVFKKNQKNVRCSCCNWTGSAFITTCNSKRVNYYSNCPNCDSRSRHRGLSTLLVQALENKSLDLLFFAPEKILLEILNNHLPNIIIKTTDYYSTDVDFANEDIQNLSFESQSYDYILCNHVIEHVPNDDLAFSELSRLLKTNGKAIITIPGDYHLNPTVEFKQTDSNGHFRHYGLDVIKKMKSYFSKVDAIDLHTISKLEYGVRKNDMAFICTK</sequence>
<dbReference type="AlphaFoldDB" id="A0A316DLN1"/>
<evidence type="ECO:0000313" key="3">
    <source>
        <dbReference type="Proteomes" id="UP000245430"/>
    </source>
</evidence>
<dbReference type="CDD" id="cd02440">
    <property type="entry name" value="AdoMet_MTases"/>
    <property type="match status" value="1"/>
</dbReference>
<dbReference type="GO" id="GO:0008757">
    <property type="term" value="F:S-adenosylmethionine-dependent methyltransferase activity"/>
    <property type="evidence" value="ECO:0007669"/>
    <property type="project" value="InterPro"/>
</dbReference>
<dbReference type="GO" id="GO:0032259">
    <property type="term" value="P:methylation"/>
    <property type="evidence" value="ECO:0007669"/>
    <property type="project" value="UniProtKB-KW"/>
</dbReference>
<proteinExistence type="predicted"/>
<dbReference type="OrthoDB" id="3896938at2"/>
<dbReference type="EMBL" id="QGGP01000004">
    <property type="protein sequence ID" value="PWK18626.1"/>
    <property type="molecule type" value="Genomic_DNA"/>
</dbReference>
<dbReference type="InterPro" id="IPR013216">
    <property type="entry name" value="Methyltransf_11"/>
</dbReference>
<evidence type="ECO:0000313" key="2">
    <source>
        <dbReference type="EMBL" id="PWK18626.1"/>
    </source>
</evidence>
<gene>
    <name evidence="2" type="ORF">LX78_01933</name>
</gene>
<evidence type="ECO:0000259" key="1">
    <source>
        <dbReference type="Pfam" id="PF08241"/>
    </source>
</evidence>
<comment type="caution">
    <text evidence="2">The sequence shown here is derived from an EMBL/GenBank/DDBJ whole genome shotgun (WGS) entry which is preliminary data.</text>
</comment>
<keyword evidence="2" id="KW-0489">Methyltransferase</keyword>
<protein>
    <submittedName>
        <fullName evidence="2">Methyltransferase family protein</fullName>
    </submittedName>
</protein>
<reference evidence="2 3" key="1">
    <citation type="submission" date="2018-05" db="EMBL/GenBank/DDBJ databases">
        <title>Genomic Encyclopedia of Archaeal and Bacterial Type Strains, Phase II (KMG-II): from individual species to whole genera.</title>
        <authorList>
            <person name="Goeker M."/>
        </authorList>
    </citation>
    <scope>NUCLEOTIDE SEQUENCE [LARGE SCALE GENOMIC DNA]</scope>
    <source>
        <strain evidence="2 3">DSM 22637</strain>
    </source>
</reference>
<keyword evidence="2" id="KW-0808">Transferase</keyword>
<accession>A0A316DLN1</accession>
<dbReference type="Gene3D" id="3.40.50.150">
    <property type="entry name" value="Vaccinia Virus protein VP39"/>
    <property type="match status" value="1"/>
</dbReference>
<dbReference type="Proteomes" id="UP000245430">
    <property type="component" value="Unassembled WGS sequence"/>
</dbReference>
<feature type="domain" description="Methyltransferase type 11" evidence="1">
    <location>
        <begin position="168"/>
        <end position="219"/>
    </location>
</feature>